<evidence type="ECO:0000256" key="10">
    <source>
        <dbReference type="ARBA" id="ARBA00049014"/>
    </source>
</evidence>
<dbReference type="EC" id="2.7.12.2" evidence="9"/>
<dbReference type="GO" id="GO:0005524">
    <property type="term" value="F:ATP binding"/>
    <property type="evidence" value="ECO:0007669"/>
    <property type="project" value="UniProtKB-KW"/>
</dbReference>
<keyword evidence="5 15" id="KW-0418">Kinase</keyword>
<evidence type="ECO:0000313" key="16">
    <source>
        <dbReference type="Proteomes" id="UP000054653"/>
    </source>
</evidence>
<dbReference type="InterPro" id="IPR052468">
    <property type="entry name" value="Dual_spec_MAPK_kinase"/>
</dbReference>
<dbReference type="SMART" id="SM00220">
    <property type="entry name" value="S_TKc"/>
    <property type="match status" value="1"/>
</dbReference>
<comment type="catalytic activity">
    <reaction evidence="10">
        <text>L-seryl-[protein] + ATP = O-phospho-L-seryl-[protein] + ADP + H(+)</text>
        <dbReference type="Rhea" id="RHEA:17989"/>
        <dbReference type="Rhea" id="RHEA-COMP:9863"/>
        <dbReference type="Rhea" id="RHEA-COMP:11604"/>
        <dbReference type="ChEBI" id="CHEBI:15378"/>
        <dbReference type="ChEBI" id="CHEBI:29999"/>
        <dbReference type="ChEBI" id="CHEBI:30616"/>
        <dbReference type="ChEBI" id="CHEBI:83421"/>
        <dbReference type="ChEBI" id="CHEBI:456216"/>
        <dbReference type="EC" id="2.7.12.2"/>
    </reaction>
</comment>
<comment type="caution">
    <text evidence="15">The sequence shown here is derived from an EMBL/GenBank/DDBJ whole genome shotgun (WGS) entry which is preliminary data.</text>
</comment>
<evidence type="ECO:0000256" key="5">
    <source>
        <dbReference type="ARBA" id="ARBA00022777"/>
    </source>
</evidence>
<keyword evidence="2" id="KW-0597">Phosphoprotein</keyword>
<feature type="non-terminal residue" evidence="15">
    <location>
        <position position="1"/>
    </location>
</feature>
<keyword evidence="7" id="KW-0829">Tyrosine-protein kinase</keyword>
<feature type="domain" description="Protein kinase" evidence="14">
    <location>
        <begin position="177"/>
        <end position="437"/>
    </location>
</feature>
<dbReference type="PANTHER" id="PTHR47238">
    <property type="entry name" value="MITOGEN-ACTIVATED PROTEIN KINASE KINASE 5"/>
    <property type="match status" value="1"/>
</dbReference>
<dbReference type="GO" id="GO:0006950">
    <property type="term" value="P:response to stress"/>
    <property type="evidence" value="ECO:0007669"/>
    <property type="project" value="UniProtKB-ARBA"/>
</dbReference>
<feature type="region of interest" description="Disordered" evidence="13">
    <location>
        <begin position="99"/>
        <end position="125"/>
    </location>
</feature>
<keyword evidence="3" id="KW-0808">Transferase</keyword>
<dbReference type="Gene3D" id="3.30.200.20">
    <property type="entry name" value="Phosphorylase Kinase, domain 1"/>
    <property type="match status" value="1"/>
</dbReference>
<proteinExistence type="inferred from homology"/>
<keyword evidence="1" id="KW-0723">Serine/threonine-protein kinase</keyword>
<keyword evidence="6" id="KW-0067">ATP-binding</keyword>
<evidence type="ECO:0000259" key="14">
    <source>
        <dbReference type="PROSITE" id="PS50011"/>
    </source>
</evidence>
<protein>
    <recommendedName>
        <fullName evidence="9">mitogen-activated protein kinase kinase</fullName>
        <ecNumber evidence="9">2.7.12.2</ecNumber>
    </recommendedName>
</protein>
<keyword evidence="4" id="KW-0547">Nucleotide-binding</keyword>
<dbReference type="EMBL" id="JYDI01000335">
    <property type="protein sequence ID" value="KRY45712.1"/>
    <property type="molecule type" value="Genomic_DNA"/>
</dbReference>
<dbReference type="PROSITE" id="PS50011">
    <property type="entry name" value="PROTEIN_KINASE_DOM"/>
    <property type="match status" value="1"/>
</dbReference>
<dbReference type="GO" id="GO:0004674">
    <property type="term" value="F:protein serine/threonine kinase activity"/>
    <property type="evidence" value="ECO:0007669"/>
    <property type="project" value="UniProtKB-KW"/>
</dbReference>
<dbReference type="InterPro" id="IPR000719">
    <property type="entry name" value="Prot_kinase_dom"/>
</dbReference>
<dbReference type="OMA" id="WMSSSIP"/>
<evidence type="ECO:0000256" key="9">
    <source>
        <dbReference type="ARBA" id="ARBA00038999"/>
    </source>
</evidence>
<evidence type="ECO:0000313" key="15">
    <source>
        <dbReference type="EMBL" id="KRY45712.1"/>
    </source>
</evidence>
<dbReference type="Pfam" id="PF00069">
    <property type="entry name" value="Pkinase"/>
    <property type="match status" value="1"/>
</dbReference>
<dbReference type="AlphaFoldDB" id="A0A0V1C8X4"/>
<dbReference type="InterPro" id="IPR008271">
    <property type="entry name" value="Ser/Thr_kinase_AS"/>
</dbReference>
<dbReference type="Proteomes" id="UP000054653">
    <property type="component" value="Unassembled WGS sequence"/>
</dbReference>
<evidence type="ECO:0000256" key="11">
    <source>
        <dbReference type="ARBA" id="ARBA00049299"/>
    </source>
</evidence>
<gene>
    <name evidence="15" type="primary">Map2k7</name>
    <name evidence="15" type="ORF">T03_15463</name>
</gene>
<evidence type="ECO:0000256" key="1">
    <source>
        <dbReference type="ARBA" id="ARBA00022527"/>
    </source>
</evidence>
<comment type="catalytic activity">
    <reaction evidence="12">
        <text>L-tyrosyl-[protein] + ATP = O-phospho-L-tyrosyl-[protein] + ADP + H(+)</text>
        <dbReference type="Rhea" id="RHEA:10596"/>
        <dbReference type="Rhea" id="RHEA-COMP:10136"/>
        <dbReference type="Rhea" id="RHEA-COMP:20101"/>
        <dbReference type="ChEBI" id="CHEBI:15378"/>
        <dbReference type="ChEBI" id="CHEBI:30616"/>
        <dbReference type="ChEBI" id="CHEBI:46858"/>
        <dbReference type="ChEBI" id="CHEBI:61978"/>
        <dbReference type="ChEBI" id="CHEBI:456216"/>
        <dbReference type="EC" id="2.7.12.2"/>
    </reaction>
</comment>
<evidence type="ECO:0000256" key="3">
    <source>
        <dbReference type="ARBA" id="ARBA00022679"/>
    </source>
</evidence>
<dbReference type="SUPFAM" id="SSF56112">
    <property type="entry name" value="Protein kinase-like (PK-like)"/>
    <property type="match status" value="1"/>
</dbReference>
<keyword evidence="16" id="KW-1185">Reference proteome</keyword>
<dbReference type="GO" id="GO:0004713">
    <property type="term" value="F:protein tyrosine kinase activity"/>
    <property type="evidence" value="ECO:0007669"/>
    <property type="project" value="UniProtKB-KW"/>
</dbReference>
<reference evidence="15 16" key="1">
    <citation type="submission" date="2015-01" db="EMBL/GenBank/DDBJ databases">
        <title>Evolution of Trichinella species and genotypes.</title>
        <authorList>
            <person name="Korhonen P.K."/>
            <person name="Edoardo P."/>
            <person name="Giuseppe L.R."/>
            <person name="Gasser R.B."/>
        </authorList>
    </citation>
    <scope>NUCLEOTIDE SEQUENCE [LARGE SCALE GENOMIC DNA]</scope>
    <source>
        <strain evidence="15">ISS120</strain>
    </source>
</reference>
<evidence type="ECO:0000256" key="6">
    <source>
        <dbReference type="ARBA" id="ARBA00022840"/>
    </source>
</evidence>
<evidence type="ECO:0000256" key="7">
    <source>
        <dbReference type="ARBA" id="ARBA00023137"/>
    </source>
</evidence>
<name>A0A0V1C8X4_TRIBR</name>
<dbReference type="FunFam" id="1.10.510.10:FF:000432">
    <property type="entry name" value="mitogen-activated protein kinase kinase 3"/>
    <property type="match status" value="1"/>
</dbReference>
<comment type="similarity">
    <text evidence="8">Belongs to the protein kinase superfamily. STE Ser/Thr protein kinase family. MAP kinase kinase subfamily.</text>
</comment>
<evidence type="ECO:0000256" key="8">
    <source>
        <dbReference type="ARBA" id="ARBA00038035"/>
    </source>
</evidence>
<evidence type="ECO:0000256" key="12">
    <source>
        <dbReference type="ARBA" id="ARBA00051693"/>
    </source>
</evidence>
<dbReference type="FunFam" id="3.30.200.20:FF:000040">
    <property type="entry name" value="Dual specificity mitogen-activated protein kinase kinase"/>
    <property type="match status" value="1"/>
</dbReference>
<dbReference type="OrthoDB" id="10252354at2759"/>
<dbReference type="Gene3D" id="1.10.510.10">
    <property type="entry name" value="Transferase(Phosphotransferase) domain 1"/>
    <property type="match status" value="1"/>
</dbReference>
<dbReference type="PROSITE" id="PS00108">
    <property type="entry name" value="PROTEIN_KINASE_ST"/>
    <property type="match status" value="1"/>
</dbReference>
<evidence type="ECO:0000256" key="2">
    <source>
        <dbReference type="ARBA" id="ARBA00022553"/>
    </source>
</evidence>
<dbReference type="STRING" id="45882.A0A0V1C8X4"/>
<dbReference type="GO" id="GO:0004708">
    <property type="term" value="F:MAP kinase kinase activity"/>
    <property type="evidence" value="ECO:0007669"/>
    <property type="project" value="UniProtKB-EC"/>
</dbReference>
<dbReference type="PANTHER" id="PTHR47238:SF2">
    <property type="entry name" value="DUAL SPECIFICITY MITOGEN-ACTIVATED PROTEIN KINASE KINASE HEMIPTEROUS"/>
    <property type="match status" value="1"/>
</dbReference>
<organism evidence="15 16">
    <name type="scientific">Trichinella britovi</name>
    <name type="common">Parasitic roundworm</name>
    <dbReference type="NCBI Taxonomy" id="45882"/>
    <lineage>
        <taxon>Eukaryota</taxon>
        <taxon>Metazoa</taxon>
        <taxon>Ecdysozoa</taxon>
        <taxon>Nematoda</taxon>
        <taxon>Enoplea</taxon>
        <taxon>Dorylaimia</taxon>
        <taxon>Trichinellida</taxon>
        <taxon>Trichinellidae</taxon>
        <taxon>Trichinella</taxon>
    </lineage>
</organism>
<evidence type="ECO:0000256" key="13">
    <source>
        <dbReference type="SAM" id="MobiDB-lite"/>
    </source>
</evidence>
<accession>A0A0V1C8X4</accession>
<dbReference type="InterPro" id="IPR011009">
    <property type="entry name" value="Kinase-like_dom_sf"/>
</dbReference>
<sequence length="490" mass="55614">IIICIETFTTNVFTPLKRDPFSKIGLKLTQRSRCWMSSSIPFHQRLLELERKFRRMRQDAADKKKCSVNGAATKSLCMTSPLPRRPMPLALDRKKQPTPVNFKLSNENNDGIVTRPRRSHDWNDTGMGLMVPVTGPSPNRHSDSAENERRLAEITRQTGVLRFCSSGEMYKMQPTDLELLGELGHGTCGHVVKMRFRRTGHLMAVKQMCRSGNKEENKRILMDLDVVLRSHDCPYIVQCYGCFITDSEVWICMELMATCLEKLIKQLGSGIPEQMLGKMAVSIVKALHYLKEKQGIIHRDVKPSNMLLDWTGTIKLCDFGISGRLVDSKAKTRTAGCVAYMAPERIDPPDPLNANYDIRADVWSLGVSLVELATGSFPYRNCSADFELLTRIIQDEPPLLKPADGFSVPFCDFIAACLTKNYKFRPKYAQLLEHPFIKQYETAQVDVGRWLQNSLAQTYPLNTEKFSNIFIVACFPLMFCFPHLDATLQS</sequence>
<comment type="catalytic activity">
    <reaction evidence="11">
        <text>L-threonyl-[protein] + ATP = O-phospho-L-threonyl-[protein] + ADP + H(+)</text>
        <dbReference type="Rhea" id="RHEA:46608"/>
        <dbReference type="Rhea" id="RHEA-COMP:11060"/>
        <dbReference type="Rhea" id="RHEA-COMP:11605"/>
        <dbReference type="ChEBI" id="CHEBI:15378"/>
        <dbReference type="ChEBI" id="CHEBI:30013"/>
        <dbReference type="ChEBI" id="CHEBI:30616"/>
        <dbReference type="ChEBI" id="CHEBI:61977"/>
        <dbReference type="ChEBI" id="CHEBI:456216"/>
        <dbReference type="EC" id="2.7.12.2"/>
    </reaction>
</comment>
<evidence type="ECO:0000256" key="4">
    <source>
        <dbReference type="ARBA" id="ARBA00022741"/>
    </source>
</evidence>
<dbReference type="CDD" id="cd06618">
    <property type="entry name" value="PKc_MKK7"/>
    <property type="match status" value="1"/>
</dbReference>